<keyword evidence="2" id="KW-0472">Membrane</keyword>
<dbReference type="PANTHER" id="PTHR34820:SF4">
    <property type="entry name" value="INNER MEMBRANE PROTEIN YEBZ"/>
    <property type="match status" value="1"/>
</dbReference>
<dbReference type="GO" id="GO:0005886">
    <property type="term" value="C:plasma membrane"/>
    <property type="evidence" value="ECO:0007669"/>
    <property type="project" value="TreeGrafter"/>
</dbReference>
<feature type="transmembrane region" description="Helical" evidence="2">
    <location>
        <begin position="185"/>
        <end position="205"/>
    </location>
</feature>
<feature type="transmembrane region" description="Helical" evidence="2">
    <location>
        <begin position="317"/>
        <end position="341"/>
    </location>
</feature>
<protein>
    <submittedName>
        <fullName evidence="3">Unannotated protein</fullName>
    </submittedName>
</protein>
<feature type="transmembrane region" description="Helical" evidence="2">
    <location>
        <begin position="438"/>
        <end position="457"/>
    </location>
</feature>
<organism evidence="3">
    <name type="scientific">freshwater metagenome</name>
    <dbReference type="NCBI Taxonomy" id="449393"/>
    <lineage>
        <taxon>unclassified sequences</taxon>
        <taxon>metagenomes</taxon>
        <taxon>ecological metagenomes</taxon>
    </lineage>
</organism>
<comment type="subcellular location">
    <subcellularLocation>
        <location evidence="1">Cell envelope</location>
    </subcellularLocation>
</comment>
<evidence type="ECO:0000256" key="2">
    <source>
        <dbReference type="SAM" id="Phobius"/>
    </source>
</evidence>
<feature type="transmembrane region" description="Helical" evidence="2">
    <location>
        <begin position="397"/>
        <end position="417"/>
    </location>
</feature>
<feature type="transmembrane region" description="Helical" evidence="2">
    <location>
        <begin position="293"/>
        <end position="311"/>
    </location>
</feature>
<keyword evidence="2" id="KW-1133">Transmembrane helix</keyword>
<keyword evidence="2" id="KW-0812">Transmembrane</keyword>
<evidence type="ECO:0000256" key="1">
    <source>
        <dbReference type="ARBA" id="ARBA00004196"/>
    </source>
</evidence>
<sequence>MEMTRTRGRKWLATVVFGVLCLICGLGATQAGATYAPKTAPGTNILTSSNPAANQIVSMPPTQLQLIFRDPLTSPDVAANMGLSLACNGTAVGLGQAQLGTDFKTVSAALTQIPPAGLCVVSWSLPDSSMGSFNFTSAVAIQTTIAAATGQVVTTDTTIPVLIGETIGEQKSPPRVGGVIGLLRILEYLLMTAIFGGLALVITAWPEGPNYAVMIRYMRLSWIACVTTIYLILTLTTMQQTSQNFLSSLNPFEWLSSLTSGSGIVLIFRFALVAACGWVALFPERANDPATQMPAMTLLVLMISTLGFSRLGQDVAIFTYILGAVHGLSVAYWIGGLMLLSRVILIGPGGEDLVGAVLAFSKHSVLAFGVTLFTGSLQIYLLDSASILSSGHGRLGVLKIIITAVMVFIVFAFKNFVHQNFAGDSSLTRKMAWRLRRAVTVELGFAIFALVVTSWMISTQPPKAVAQLSAPTATYAFREELRNDRFRVVISMTPGQTGINAMRIELIEPRRINNFTVKLIPQAIGYSGIQINVPLTSQGAAIVSGDGTFVLNVPGIWNIEISGTTTTGDLEKLATTFAVTEASAISTVTTLPTVVSLPTTATTLSSVITLPPVTTLPSVITLPPASTTVGG</sequence>
<reference evidence="3" key="1">
    <citation type="submission" date="2020-05" db="EMBL/GenBank/DDBJ databases">
        <authorList>
            <person name="Chiriac C."/>
            <person name="Salcher M."/>
            <person name="Ghai R."/>
            <person name="Kavagutti S V."/>
        </authorList>
    </citation>
    <scope>NUCLEOTIDE SEQUENCE</scope>
</reference>
<dbReference type="PANTHER" id="PTHR34820">
    <property type="entry name" value="INNER MEMBRANE PROTEIN YEBZ"/>
    <property type="match status" value="1"/>
</dbReference>
<proteinExistence type="predicted"/>
<feature type="transmembrane region" description="Helical" evidence="2">
    <location>
        <begin position="258"/>
        <end position="281"/>
    </location>
</feature>
<evidence type="ECO:0000313" key="3">
    <source>
        <dbReference type="EMBL" id="CAB5059022.1"/>
    </source>
</evidence>
<feature type="transmembrane region" description="Helical" evidence="2">
    <location>
        <begin position="353"/>
        <end position="377"/>
    </location>
</feature>
<dbReference type="GO" id="GO:0030313">
    <property type="term" value="C:cell envelope"/>
    <property type="evidence" value="ECO:0007669"/>
    <property type="project" value="UniProtKB-SubCell"/>
</dbReference>
<dbReference type="InterPro" id="IPR032694">
    <property type="entry name" value="CopC/D"/>
</dbReference>
<accession>A0A6J7U119</accession>
<name>A0A6J7U119_9ZZZZ</name>
<dbReference type="EMBL" id="CAFBQV010000011">
    <property type="protein sequence ID" value="CAB5059022.1"/>
    <property type="molecule type" value="Genomic_DNA"/>
</dbReference>
<dbReference type="AlphaFoldDB" id="A0A6J7U119"/>
<dbReference type="GO" id="GO:0006825">
    <property type="term" value="P:copper ion transport"/>
    <property type="evidence" value="ECO:0007669"/>
    <property type="project" value="InterPro"/>
</dbReference>
<feature type="transmembrane region" description="Helical" evidence="2">
    <location>
        <begin position="217"/>
        <end position="238"/>
    </location>
</feature>
<gene>
    <name evidence="3" type="ORF">UFOPK4345_00144</name>
</gene>